<evidence type="ECO:0000259" key="1">
    <source>
        <dbReference type="PROSITE" id="PS50206"/>
    </source>
</evidence>
<reference evidence="3" key="1">
    <citation type="journal article" date="2019" name="Int. J. Syst. Evol. Microbiol.">
        <title>The Global Catalogue of Microorganisms (GCM) 10K type strain sequencing project: providing services to taxonomists for standard genome sequencing and annotation.</title>
        <authorList>
            <consortium name="The Broad Institute Genomics Platform"/>
            <consortium name="The Broad Institute Genome Sequencing Center for Infectious Disease"/>
            <person name="Wu L."/>
            <person name="Ma J."/>
        </authorList>
    </citation>
    <scope>NUCLEOTIDE SEQUENCE [LARGE SCALE GENOMIC DNA]</scope>
    <source>
        <strain evidence="3">WYCCWR 12678</strain>
    </source>
</reference>
<dbReference type="SMART" id="SM00450">
    <property type="entry name" value="RHOD"/>
    <property type="match status" value="1"/>
</dbReference>
<dbReference type="SUPFAM" id="SSF52821">
    <property type="entry name" value="Rhodanese/Cell cycle control phosphatase"/>
    <property type="match status" value="1"/>
</dbReference>
<dbReference type="CDD" id="cd00158">
    <property type="entry name" value="RHOD"/>
    <property type="match status" value="1"/>
</dbReference>
<keyword evidence="3" id="KW-1185">Reference proteome</keyword>
<dbReference type="EMBL" id="JBHSHC010000154">
    <property type="protein sequence ID" value="MFC4770027.1"/>
    <property type="molecule type" value="Genomic_DNA"/>
</dbReference>
<dbReference type="PROSITE" id="PS50206">
    <property type="entry name" value="RHODANESE_3"/>
    <property type="match status" value="1"/>
</dbReference>
<dbReference type="InterPro" id="IPR001307">
    <property type="entry name" value="Thiosulphate_STrfase_CS"/>
</dbReference>
<protein>
    <submittedName>
        <fullName evidence="2">Rhodanese-like domain-containing protein</fullName>
    </submittedName>
</protein>
<dbReference type="Pfam" id="PF00581">
    <property type="entry name" value="Rhodanese"/>
    <property type="match status" value="1"/>
</dbReference>
<name>A0ABV9Q9U3_9BACL</name>
<dbReference type="InterPro" id="IPR036873">
    <property type="entry name" value="Rhodanese-like_dom_sf"/>
</dbReference>
<sequence length="104" mass="11859">MQDRIFANITGEEGPDFLREKKEIVLLDVRQPEEYESGHIPGAVLVPLGELESRIEELDKDKEYFVICRSGRRSVMACHLLSEHGFTKLFNLHGGMLGWTGEIE</sequence>
<evidence type="ECO:0000313" key="3">
    <source>
        <dbReference type="Proteomes" id="UP001596002"/>
    </source>
</evidence>
<dbReference type="RefSeq" id="WP_380029225.1">
    <property type="nucleotide sequence ID" value="NZ_JBHSHC010000154.1"/>
</dbReference>
<dbReference type="InterPro" id="IPR001763">
    <property type="entry name" value="Rhodanese-like_dom"/>
</dbReference>
<evidence type="ECO:0000313" key="2">
    <source>
        <dbReference type="EMBL" id="MFC4770027.1"/>
    </source>
</evidence>
<organism evidence="2 3">
    <name type="scientific">Effusibacillus consociatus</name>
    <dbReference type="NCBI Taxonomy" id="1117041"/>
    <lineage>
        <taxon>Bacteria</taxon>
        <taxon>Bacillati</taxon>
        <taxon>Bacillota</taxon>
        <taxon>Bacilli</taxon>
        <taxon>Bacillales</taxon>
        <taxon>Alicyclobacillaceae</taxon>
        <taxon>Effusibacillus</taxon>
    </lineage>
</organism>
<dbReference type="PANTHER" id="PTHR43031">
    <property type="entry name" value="FAD-DEPENDENT OXIDOREDUCTASE"/>
    <property type="match status" value="1"/>
</dbReference>
<comment type="caution">
    <text evidence="2">The sequence shown here is derived from an EMBL/GenBank/DDBJ whole genome shotgun (WGS) entry which is preliminary data.</text>
</comment>
<accession>A0ABV9Q9U3</accession>
<gene>
    <name evidence="2" type="ORF">ACFO8Q_22360</name>
</gene>
<feature type="domain" description="Rhodanese" evidence="1">
    <location>
        <begin position="20"/>
        <end position="104"/>
    </location>
</feature>
<proteinExistence type="predicted"/>
<dbReference type="PROSITE" id="PS00380">
    <property type="entry name" value="RHODANESE_1"/>
    <property type="match status" value="1"/>
</dbReference>
<dbReference type="Gene3D" id="3.40.250.10">
    <property type="entry name" value="Rhodanese-like domain"/>
    <property type="match status" value="1"/>
</dbReference>
<dbReference type="InterPro" id="IPR050229">
    <property type="entry name" value="GlpE_sulfurtransferase"/>
</dbReference>
<dbReference type="Proteomes" id="UP001596002">
    <property type="component" value="Unassembled WGS sequence"/>
</dbReference>
<dbReference type="PANTHER" id="PTHR43031:SF1">
    <property type="entry name" value="PYRIDINE NUCLEOTIDE-DISULPHIDE OXIDOREDUCTASE"/>
    <property type="match status" value="1"/>
</dbReference>